<evidence type="ECO:0000313" key="1">
    <source>
        <dbReference type="EMBL" id="MBR7887870.1"/>
    </source>
</evidence>
<dbReference type="InterPro" id="IPR018642">
    <property type="entry name" value="DUF2066"/>
</dbReference>
<reference evidence="2" key="2">
    <citation type="submission" date="2023-07" db="EMBL/GenBank/DDBJ databases">
        <title>Marinomonas vulgaris A79, complete genome.</title>
        <authorList>
            <person name="Ying J.-J."/>
        </authorList>
    </citation>
    <scope>NUCLEOTIDE SEQUENCE [LARGE SCALE GENOMIC DNA]</scope>
    <source>
        <strain evidence="2">A79</strain>
    </source>
</reference>
<dbReference type="EMBL" id="JAGSSV010000002">
    <property type="protein sequence ID" value="MBR7887870.1"/>
    <property type="molecule type" value="Genomic_DNA"/>
</dbReference>
<name>A0ABS5H8F6_9GAMM</name>
<dbReference type="RefSeq" id="WP_211535223.1">
    <property type="nucleotide sequence ID" value="NZ_JAGSSV010000002.1"/>
</dbReference>
<organism evidence="1 2">
    <name type="scientific">Marinomonas vulgaris</name>
    <dbReference type="NCBI Taxonomy" id="2823372"/>
    <lineage>
        <taxon>Bacteria</taxon>
        <taxon>Pseudomonadati</taxon>
        <taxon>Pseudomonadota</taxon>
        <taxon>Gammaproteobacteria</taxon>
        <taxon>Oceanospirillales</taxon>
        <taxon>Oceanospirillaceae</taxon>
        <taxon>Marinomonas</taxon>
    </lineage>
</organism>
<keyword evidence="2" id="KW-1185">Reference proteome</keyword>
<protein>
    <submittedName>
        <fullName evidence="1">DUF2066 domain-containing protein</fullName>
    </submittedName>
</protein>
<comment type="caution">
    <text evidence="1">The sequence shown here is derived from an EMBL/GenBank/DDBJ whole genome shotgun (WGS) entry which is preliminary data.</text>
</comment>
<sequence length="361" mass="39368">MDFRIFLLLISVFLISSANAVPIKGLYSAEVNLPVGSSEAKMLDDAFSMAAEEVLVKVSGDKAAMSSSLLEQAKKQASTWVAQHSVMNLTELLPWQGDLVPGRQIKVTFYQSSIDNFLSQNNLAVWGENRPSVLVWLATESNGFRTLSGSNAPSVVLNEFAQAANAIGVPVYAPLLDEVDKRNLAASDVWGFFEDNILKASQRYQTDSVAALRVSQYADSAAGNLLILLKSGDVARFSLNGDSTQAVVEQASVHLAKVFSSRYASVRNSRSSNILNIQVAGISSYTSMSKVQTYLESISVVRDVRLLRVEGEKIEFLIEIDGDRQKLFNSISLSRLLVNAPLNALDPDANRIVSYQYSGVN</sequence>
<proteinExistence type="predicted"/>
<accession>A0ABS5H8F6</accession>
<gene>
    <name evidence="1" type="ORF">J9B83_02865</name>
</gene>
<dbReference type="Pfam" id="PF09839">
    <property type="entry name" value="DUF2066"/>
    <property type="match status" value="1"/>
</dbReference>
<evidence type="ECO:0000313" key="2">
    <source>
        <dbReference type="Proteomes" id="UP000679722"/>
    </source>
</evidence>
<dbReference type="Proteomes" id="UP000679722">
    <property type="component" value="Unassembled WGS sequence"/>
</dbReference>
<reference evidence="1 2" key="1">
    <citation type="submission" date="2021-04" db="EMBL/GenBank/DDBJ databases">
        <authorList>
            <person name="Sun C."/>
        </authorList>
    </citation>
    <scope>NUCLEOTIDE SEQUENCE [LARGE SCALE GENOMIC DNA]</scope>
    <source>
        <strain evidence="1 2">A79</strain>
    </source>
</reference>